<dbReference type="EMBL" id="BGZK01002100">
    <property type="protein sequence ID" value="GBP90643.1"/>
    <property type="molecule type" value="Genomic_DNA"/>
</dbReference>
<comment type="caution">
    <text evidence="1">The sequence shown here is derived from an EMBL/GenBank/DDBJ whole genome shotgun (WGS) entry which is preliminary data.</text>
</comment>
<name>A0A4C1ZV46_EUMVA</name>
<accession>A0A4C1ZV46</accession>
<protein>
    <submittedName>
        <fullName evidence="1">Uncharacterized protein</fullName>
    </submittedName>
</protein>
<organism evidence="1 2">
    <name type="scientific">Eumeta variegata</name>
    <name type="common">Bagworm moth</name>
    <name type="synonym">Eumeta japonica</name>
    <dbReference type="NCBI Taxonomy" id="151549"/>
    <lineage>
        <taxon>Eukaryota</taxon>
        <taxon>Metazoa</taxon>
        <taxon>Ecdysozoa</taxon>
        <taxon>Arthropoda</taxon>
        <taxon>Hexapoda</taxon>
        <taxon>Insecta</taxon>
        <taxon>Pterygota</taxon>
        <taxon>Neoptera</taxon>
        <taxon>Endopterygota</taxon>
        <taxon>Lepidoptera</taxon>
        <taxon>Glossata</taxon>
        <taxon>Ditrysia</taxon>
        <taxon>Tineoidea</taxon>
        <taxon>Psychidae</taxon>
        <taxon>Oiketicinae</taxon>
        <taxon>Eumeta</taxon>
    </lineage>
</organism>
<sequence>MLLFTADNKVSRVRRQIPSSGGRMQCLPEENYAYATVVLSPSPYPLSIAAPNERPRAPGGLSSPGRLFGDGGARVLRILGIPGEVPTRYKDGNPPSVLDAFSKVKRILVPRIKSRWL</sequence>
<proteinExistence type="predicted"/>
<reference evidence="1 2" key="1">
    <citation type="journal article" date="2019" name="Commun. Biol.">
        <title>The bagworm genome reveals a unique fibroin gene that provides high tensile strength.</title>
        <authorList>
            <person name="Kono N."/>
            <person name="Nakamura H."/>
            <person name="Ohtoshi R."/>
            <person name="Tomita M."/>
            <person name="Numata K."/>
            <person name="Arakawa K."/>
        </authorList>
    </citation>
    <scope>NUCLEOTIDE SEQUENCE [LARGE SCALE GENOMIC DNA]</scope>
</reference>
<gene>
    <name evidence="1" type="ORF">EVAR_90395_1</name>
</gene>
<dbReference type="Proteomes" id="UP000299102">
    <property type="component" value="Unassembled WGS sequence"/>
</dbReference>
<dbReference type="AlphaFoldDB" id="A0A4C1ZV46"/>
<keyword evidence="2" id="KW-1185">Reference proteome</keyword>
<evidence type="ECO:0000313" key="2">
    <source>
        <dbReference type="Proteomes" id="UP000299102"/>
    </source>
</evidence>
<evidence type="ECO:0000313" key="1">
    <source>
        <dbReference type="EMBL" id="GBP90643.1"/>
    </source>
</evidence>